<reference evidence="5 6" key="1">
    <citation type="submission" date="2016-11" db="UniProtKB">
        <authorList>
            <consortium name="WormBaseParasite"/>
        </authorList>
    </citation>
    <scope>IDENTIFICATION</scope>
</reference>
<dbReference type="AlphaFoldDB" id="A0A1I8BL56"/>
<keyword evidence="4" id="KW-1185">Reference proteome</keyword>
<sequence>MSSGVKVNAECQTAFQQLSEAKKYRYIIYKIVDNEVVVEVALTAEELCPDSASIKKKMVYASTASAIKASLGTAKMLQFQVSDESEIAHKEFLSKLNEKYRDN</sequence>
<dbReference type="InterPro" id="IPR002108">
    <property type="entry name" value="ADF-H"/>
</dbReference>
<dbReference type="InterPro" id="IPR029006">
    <property type="entry name" value="ADF-H/Gelsolin-like_dom_sf"/>
</dbReference>
<evidence type="ECO:0000313" key="5">
    <source>
        <dbReference type="WBParaSite" id="MhA1_Contig2791.frz3.gene1"/>
    </source>
</evidence>
<dbReference type="GO" id="GO:0030042">
    <property type="term" value="P:actin filament depolymerization"/>
    <property type="evidence" value="ECO:0007669"/>
    <property type="project" value="InterPro"/>
</dbReference>
<accession>A0A1I8BL56</accession>
<protein>
    <submittedName>
        <fullName evidence="5 6">ADF-H domain-containing protein</fullName>
    </submittedName>
</protein>
<dbReference type="InterPro" id="IPR017904">
    <property type="entry name" value="ADF/Cofilin"/>
</dbReference>
<evidence type="ECO:0000256" key="2">
    <source>
        <dbReference type="ARBA" id="ARBA00023203"/>
    </source>
</evidence>
<dbReference type="WBParaSite" id="MhA1_Contig2835.frz3.gene1">
    <property type="protein sequence ID" value="MhA1_Contig2835.frz3.gene1"/>
    <property type="gene ID" value="MhA1_Contig2835.frz3.gene1"/>
</dbReference>
<proteinExistence type="inferred from homology"/>
<evidence type="ECO:0000313" key="4">
    <source>
        <dbReference type="Proteomes" id="UP000095281"/>
    </source>
</evidence>
<dbReference type="PROSITE" id="PS51263">
    <property type="entry name" value="ADF_H"/>
    <property type="match status" value="1"/>
</dbReference>
<dbReference type="GO" id="GO:0003779">
    <property type="term" value="F:actin binding"/>
    <property type="evidence" value="ECO:0007669"/>
    <property type="project" value="UniProtKB-KW"/>
</dbReference>
<dbReference type="GO" id="GO:0015629">
    <property type="term" value="C:actin cytoskeleton"/>
    <property type="evidence" value="ECO:0007669"/>
    <property type="project" value="InterPro"/>
</dbReference>
<dbReference type="PANTHER" id="PTHR11913">
    <property type="entry name" value="COFILIN-RELATED"/>
    <property type="match status" value="1"/>
</dbReference>
<dbReference type="Gene3D" id="3.40.20.10">
    <property type="entry name" value="Severin"/>
    <property type="match status" value="2"/>
</dbReference>
<name>A0A1I8BL56_MELHA</name>
<evidence type="ECO:0000313" key="6">
    <source>
        <dbReference type="WBParaSite" id="MhA1_Contig2835.frz3.gene1"/>
    </source>
</evidence>
<evidence type="ECO:0000256" key="1">
    <source>
        <dbReference type="ARBA" id="ARBA00006844"/>
    </source>
</evidence>
<keyword evidence="2" id="KW-0009">Actin-binding</keyword>
<dbReference type="SUPFAM" id="SSF55753">
    <property type="entry name" value="Actin depolymerizing proteins"/>
    <property type="match status" value="1"/>
</dbReference>
<feature type="domain" description="ADF-H" evidence="3">
    <location>
        <begin position="1"/>
        <end position="97"/>
    </location>
</feature>
<dbReference type="Pfam" id="PF00241">
    <property type="entry name" value="Cofilin_ADF"/>
    <property type="match status" value="2"/>
</dbReference>
<evidence type="ECO:0000259" key="3">
    <source>
        <dbReference type="PROSITE" id="PS51263"/>
    </source>
</evidence>
<dbReference type="Proteomes" id="UP000095281">
    <property type="component" value="Unplaced"/>
</dbReference>
<dbReference type="WBParaSite" id="MhA1_Contig2791.frz3.gene1">
    <property type="protein sequence ID" value="MhA1_Contig2791.frz3.gene1"/>
    <property type="gene ID" value="MhA1_Contig2791.frz3.gene1"/>
</dbReference>
<comment type="similarity">
    <text evidence="1">Belongs to the actin-binding proteins ADF family.</text>
</comment>
<dbReference type="SMART" id="SM00102">
    <property type="entry name" value="ADF"/>
    <property type="match status" value="1"/>
</dbReference>
<organism evidence="4 5">
    <name type="scientific">Meloidogyne hapla</name>
    <name type="common">Root-knot nematode worm</name>
    <dbReference type="NCBI Taxonomy" id="6305"/>
    <lineage>
        <taxon>Eukaryota</taxon>
        <taxon>Metazoa</taxon>
        <taxon>Ecdysozoa</taxon>
        <taxon>Nematoda</taxon>
        <taxon>Chromadorea</taxon>
        <taxon>Rhabditida</taxon>
        <taxon>Tylenchina</taxon>
        <taxon>Tylenchomorpha</taxon>
        <taxon>Tylenchoidea</taxon>
        <taxon>Meloidogynidae</taxon>
        <taxon>Meloidogyninae</taxon>
        <taxon>Meloidogyne</taxon>
    </lineage>
</organism>